<sequence length="343" mass="40278">METEKQIIEDFKNAVSETWARDGKNTWPVDINSITHLFMDIFFEELLNDIDKLEEKGFDEMDISTMLKTPARIIRLIMPSVQGMKKLRMSREKQRKYVILLLSMVENLKYGNLCNRDGKNIILSPIKFRDAIDVSKMISTTKDNSMIVHKLCGILWAYSEVVCFRAHGLSKEFHGPYRHPDYKEDFLIREFFCLNAVELWDECKSLKYGSIKIVTAYKDLGLTIDIFNHLSIKQGRNYIDSLRYFYIDGDGNPLSLDEVNSLCMALSEVITSITTKIEKLDWRKLAEKYAEIFWFSKKELRDELKLDWHFPQIVKERIESGELNTRLQNLSQKDLQRLLKIAF</sequence>
<dbReference type="Proteomes" id="UP000076962">
    <property type="component" value="Unassembled WGS sequence"/>
</dbReference>
<comment type="caution">
    <text evidence="1">The sequence shown here is derived from an EMBL/GenBank/DDBJ whole genome shotgun (WGS) entry which is preliminary data.</text>
</comment>
<evidence type="ECO:0000313" key="2">
    <source>
        <dbReference type="Proteomes" id="UP000076962"/>
    </source>
</evidence>
<protein>
    <submittedName>
        <fullName evidence="1">Uncharacterized protein</fullName>
    </submittedName>
</protein>
<proteinExistence type="predicted"/>
<organism evidence="1 2">
    <name type="scientific">Candidatus Thiomargarita nelsonii</name>
    <dbReference type="NCBI Taxonomy" id="1003181"/>
    <lineage>
        <taxon>Bacteria</taxon>
        <taxon>Pseudomonadati</taxon>
        <taxon>Pseudomonadota</taxon>
        <taxon>Gammaproteobacteria</taxon>
        <taxon>Thiotrichales</taxon>
        <taxon>Thiotrichaceae</taxon>
        <taxon>Thiomargarita</taxon>
    </lineage>
</organism>
<name>A0A0A6P1M9_9GAMM</name>
<gene>
    <name evidence="1" type="ORF">THIOM_000007</name>
</gene>
<evidence type="ECO:0000313" key="1">
    <source>
        <dbReference type="EMBL" id="OAD24139.1"/>
    </source>
</evidence>
<accession>A0A0A6P1M9</accession>
<dbReference type="EMBL" id="LUTY01000001">
    <property type="protein sequence ID" value="OAD24139.1"/>
    <property type="molecule type" value="Genomic_DNA"/>
</dbReference>
<reference evidence="1 2" key="1">
    <citation type="submission" date="2016-05" db="EMBL/GenBank/DDBJ databases">
        <title>Single-cell genome of chain-forming Candidatus Thiomargarita nelsonii and comparison to other large sulfur-oxidizing bacteria.</title>
        <authorList>
            <person name="Winkel M."/>
            <person name="Salman V."/>
            <person name="Woyke T."/>
            <person name="Schulz-Vogt H."/>
            <person name="Richter M."/>
            <person name="Flood B."/>
            <person name="Bailey J."/>
            <person name="Amann R."/>
            <person name="Mussmann M."/>
        </authorList>
    </citation>
    <scope>NUCLEOTIDE SEQUENCE [LARGE SCALE GENOMIC DNA]</scope>
    <source>
        <strain evidence="1 2">THI036</strain>
    </source>
</reference>
<dbReference type="AlphaFoldDB" id="A0A0A6P1M9"/>
<keyword evidence="2" id="KW-1185">Reference proteome</keyword>